<keyword evidence="1" id="KW-0732">Signal</keyword>
<keyword evidence="4" id="KW-1185">Reference proteome</keyword>
<dbReference type="GO" id="GO:0004180">
    <property type="term" value="F:carboxypeptidase activity"/>
    <property type="evidence" value="ECO:0007669"/>
    <property type="project" value="UniProtKB-KW"/>
</dbReference>
<dbReference type="RefSeq" id="WP_110311138.1">
    <property type="nucleotide sequence ID" value="NZ_QICL01000016.1"/>
</dbReference>
<dbReference type="InterPro" id="IPR008969">
    <property type="entry name" value="CarboxyPept-like_regulatory"/>
</dbReference>
<evidence type="ECO:0000256" key="1">
    <source>
        <dbReference type="SAM" id="SignalP"/>
    </source>
</evidence>
<dbReference type="Proteomes" id="UP000247973">
    <property type="component" value="Unassembled WGS sequence"/>
</dbReference>
<feature type="signal peptide" evidence="1">
    <location>
        <begin position="1"/>
        <end position="21"/>
    </location>
</feature>
<feature type="domain" description="Outer membrane protein beta-barrel" evidence="2">
    <location>
        <begin position="420"/>
        <end position="874"/>
    </location>
</feature>
<organism evidence="3 4">
    <name type="scientific">Dysgonomonas alginatilytica</name>
    <dbReference type="NCBI Taxonomy" id="1605892"/>
    <lineage>
        <taxon>Bacteria</taxon>
        <taxon>Pseudomonadati</taxon>
        <taxon>Bacteroidota</taxon>
        <taxon>Bacteroidia</taxon>
        <taxon>Bacteroidales</taxon>
        <taxon>Dysgonomonadaceae</taxon>
        <taxon>Dysgonomonas</taxon>
    </lineage>
</organism>
<dbReference type="AlphaFoldDB" id="A0A2V3PP10"/>
<dbReference type="Gene3D" id="2.60.40.1120">
    <property type="entry name" value="Carboxypeptidase-like, regulatory domain"/>
    <property type="match status" value="1"/>
</dbReference>
<name>A0A2V3PP10_9BACT</name>
<comment type="caution">
    <text evidence="3">The sequence shown here is derived from an EMBL/GenBank/DDBJ whole genome shotgun (WGS) entry which is preliminary data.</text>
</comment>
<keyword evidence="3" id="KW-0645">Protease</keyword>
<dbReference type="SUPFAM" id="SSF56935">
    <property type="entry name" value="Porins"/>
    <property type="match status" value="1"/>
</dbReference>
<protein>
    <submittedName>
        <fullName evidence="3">Carboxypeptidase-like protein</fullName>
    </submittedName>
</protein>
<dbReference type="Pfam" id="PF14905">
    <property type="entry name" value="OMP_b-brl_3"/>
    <property type="match status" value="1"/>
</dbReference>
<sequence length="896" mass="101034">MRSLYCLFILLCITIVSYAQSVTGIVRDSLHHEPISYASVRILNVNDSAYITGAVTASNGKFTINQIKGDYIIDISYVGTNRYIRKISLEGKETLDLGTIYLGEASYLLGEAVIVAPVPDIVVRGDTIEYNADAYRVGEDALLLDLVRKMPGIDITSDGKLMANGKIITKILIDGKEFFGNDIDLALKNLPASMINKLQLFKEQSEMSRVTGFNDGNAEQVLNLTVREALKQSVFGEGRSGYGSNGRYSNKLNAHYMMDDNQYSLIGNHKNITDDFEYSGASSQYDGITKNSEIGFNFNALNSDKVNVGGNLHYDNNDNVFKMDSNTKTFIETGNRLSTQSSETRSIKRDLSLGLNMKWNPDSVTTIYARMNVNTGTSDDIRNSNYFSYVQGIQDTTTAWTKYNTKGDTHNLNASFIFGRKLNSAGRNISFSLNGGIRGGTSRGTNYSPVFYHASNKTTLIDQELSIDNTGNSWGFIASYVEPITKHNSIKVAYSYRRDYSDRNRLTFRRDGEGEYTVVDTAFTRHTTSQYTTQRMNVGFQSAMKKYEYNIGFNVDPSTSTSKTMMQDSIIENQKQTVVNFSPTFKFTYTPQNNVTFDFDYYGSTEQPTLKQISADTIILDALNRTYGNLDLKPSFDNTVSLYFQKSNYEKGSFFMITGGGNYIVNKIVDYNTIDEFGNVESSYRNVNGNWGLNGGIMFNTPLRNKKFTVDNSSFGYFVRNIGFSNGAKSVTYNLTMSETFSVNYRSDKFEQRLQANISYNITRNNLPNQEGMNTANYGLKSSTLMKLPYDFVIQNEMSFIYNQGYAESFRKSEMLWNLSIAKLFLKKKQGTAKFQCYDILDDRNNLMRVVSGNYISDTKTNMIGQYFMFSLGYRFNITNKAARNSTDTMGVDDYN</sequence>
<keyword evidence="3" id="KW-0378">Hydrolase</keyword>
<evidence type="ECO:0000313" key="3">
    <source>
        <dbReference type="EMBL" id="PXV62984.1"/>
    </source>
</evidence>
<proteinExistence type="predicted"/>
<dbReference type="EMBL" id="QICL01000016">
    <property type="protein sequence ID" value="PXV62984.1"/>
    <property type="molecule type" value="Genomic_DNA"/>
</dbReference>
<keyword evidence="3" id="KW-0121">Carboxypeptidase</keyword>
<feature type="chain" id="PRO_5016028869" evidence="1">
    <location>
        <begin position="22"/>
        <end position="896"/>
    </location>
</feature>
<evidence type="ECO:0000259" key="2">
    <source>
        <dbReference type="Pfam" id="PF14905"/>
    </source>
</evidence>
<dbReference type="Pfam" id="PF13620">
    <property type="entry name" value="CarboxypepD_reg"/>
    <property type="match status" value="1"/>
</dbReference>
<reference evidence="3 4" key="1">
    <citation type="submission" date="2018-03" db="EMBL/GenBank/DDBJ databases">
        <title>Genomic Encyclopedia of Archaeal and Bacterial Type Strains, Phase II (KMG-II): from individual species to whole genera.</title>
        <authorList>
            <person name="Goeker M."/>
        </authorList>
    </citation>
    <scope>NUCLEOTIDE SEQUENCE [LARGE SCALE GENOMIC DNA]</scope>
    <source>
        <strain evidence="3 4">DSM 100214</strain>
    </source>
</reference>
<dbReference type="InterPro" id="IPR041700">
    <property type="entry name" value="OMP_b-brl_3"/>
</dbReference>
<dbReference type="SUPFAM" id="SSF49464">
    <property type="entry name" value="Carboxypeptidase regulatory domain-like"/>
    <property type="match status" value="1"/>
</dbReference>
<evidence type="ECO:0000313" key="4">
    <source>
        <dbReference type="Proteomes" id="UP000247973"/>
    </source>
</evidence>
<gene>
    <name evidence="3" type="ORF">CLV62_11624</name>
</gene>
<accession>A0A2V3PP10</accession>
<dbReference type="OrthoDB" id="603275at2"/>